<evidence type="ECO:0000256" key="1">
    <source>
        <dbReference type="ARBA" id="ARBA00001947"/>
    </source>
</evidence>
<dbReference type="InterPro" id="IPR006680">
    <property type="entry name" value="Amidohydro-rel"/>
</dbReference>
<dbReference type="AlphaFoldDB" id="A0AAD9MGS2"/>
<comment type="PTM">
    <text evidence="7">Carbamylation allows a single lysine to coordinate two divalent metal cations.</text>
</comment>
<keyword evidence="4" id="KW-0378">Hydrolase</keyword>
<evidence type="ECO:0000313" key="10">
    <source>
        <dbReference type="Proteomes" id="UP001255856"/>
    </source>
</evidence>
<dbReference type="GO" id="GO:0006208">
    <property type="term" value="P:pyrimidine nucleobase catabolic process"/>
    <property type="evidence" value="ECO:0007669"/>
    <property type="project" value="TreeGrafter"/>
</dbReference>
<dbReference type="InterPro" id="IPR011059">
    <property type="entry name" value="Metal-dep_hydrolase_composite"/>
</dbReference>
<comment type="caution">
    <text evidence="9">The sequence shown here is derived from an EMBL/GenBank/DDBJ whole genome shotgun (WGS) entry which is preliminary data.</text>
</comment>
<dbReference type="Pfam" id="PF01979">
    <property type="entry name" value="Amidohydro_1"/>
    <property type="match status" value="1"/>
</dbReference>
<dbReference type="InterPro" id="IPR011778">
    <property type="entry name" value="Hydantoinase/dihydroPyrase"/>
</dbReference>
<dbReference type="GO" id="GO:0005829">
    <property type="term" value="C:cytosol"/>
    <property type="evidence" value="ECO:0007669"/>
    <property type="project" value="TreeGrafter"/>
</dbReference>
<dbReference type="Gene3D" id="3.20.180.10">
    <property type="entry name" value="PNP-oxidase-like"/>
    <property type="match status" value="1"/>
</dbReference>
<dbReference type="SUPFAM" id="SSF50475">
    <property type="entry name" value="FMN-binding split barrel"/>
    <property type="match status" value="1"/>
</dbReference>
<dbReference type="FunFam" id="3.20.20.140:FF:000076">
    <property type="entry name" value="Dihydropyrimidinase like 2"/>
    <property type="match status" value="1"/>
</dbReference>
<sequence length="703" mass="74965">MPFMGQVSCDDFASGQRAALAGGTTMHIDFALPVDHDLLAGLEAWRAKARRAVADYGFHMAVTRWDERTAADMATVAAAGVNSFKFFMAYKGALMVDDAALLEGLARCAALGALGQVHAENGDAVAFGQREVAERQGVRAPHGHALSRPAELEAEATARAARLAGFVNASLYVVHVMSGGAADAGGRRQARCWGVGRRGQRVIGETVASALVLTEDRMWDSNFTVAAAAVMSPPIRSAEHRASVRRALAGGVLQIVATDHAVFNSTQKAAGKHDFRVIPNGVNGIEERLHVVWETMVNGGLSTPNDFVRMVSSAAAKAFNVYPRKGLVAPGSDADVIVFDPALRHTLGVATHHSAVDVNVYEGMHVTGKVVTTISRGRLVWDGEKLTVEEGSGRFGDRSAPALARLARHLSAQASADAPDGLPLAEVAKSLLCGNSRAQLTTVRADAPAAGTEPKVTSSLVQAVAPRGCPALVLLHPVLHASCIKDIITSPENPASLCFGATDPPGLVQRYRAAGWHPPRMIMLGQLTPLKTSEVSFQLHQAARSWRGTGLNLHLPPPIELENMVGFNMAAPSKCTFVDERGRQHELDPDAVDAAYTDPLAYHRLGLLQMLAEEEGWQGALRLFCAAYMGIEAGPGAFATAVDRLGLTVLAPDQALAATATEAEPVNPWRQLRFAFQREVRGKGSFLEMLESMRQEVQEAAQR</sequence>
<accession>A0AAD9MGS2</accession>
<keyword evidence="10" id="KW-1185">Reference proteome</keyword>
<dbReference type="Gene3D" id="2.30.40.10">
    <property type="entry name" value="Urease, subunit C, domain 1"/>
    <property type="match status" value="1"/>
</dbReference>
<gene>
    <name evidence="9" type="ORF">QBZ16_001493</name>
</gene>
<feature type="domain" description="Amidohydrolase-related" evidence="8">
    <location>
        <begin position="11"/>
        <end position="380"/>
    </location>
</feature>
<dbReference type="GO" id="GO:0046872">
    <property type="term" value="F:metal ion binding"/>
    <property type="evidence" value="ECO:0007669"/>
    <property type="project" value="UniProtKB-KW"/>
</dbReference>
<dbReference type="InterPro" id="IPR037119">
    <property type="entry name" value="Haem_oxidase_HugZ-like_sf"/>
</dbReference>
<dbReference type="NCBIfam" id="TIGR02033">
    <property type="entry name" value="D-hydantoinase"/>
    <property type="match status" value="1"/>
</dbReference>
<evidence type="ECO:0000256" key="3">
    <source>
        <dbReference type="ARBA" id="ARBA00022723"/>
    </source>
</evidence>
<dbReference type="InterPro" id="IPR050378">
    <property type="entry name" value="Metallo-dep_Hydrolases_sf"/>
</dbReference>
<evidence type="ECO:0000256" key="2">
    <source>
        <dbReference type="ARBA" id="ARBA00008829"/>
    </source>
</evidence>
<comment type="catalytic activity">
    <reaction evidence="5">
        <text>5,6-dihydrouracil + H2O = 3-(carbamoylamino)propanoate + H(+)</text>
        <dbReference type="Rhea" id="RHEA:16121"/>
        <dbReference type="ChEBI" id="CHEBI:11892"/>
        <dbReference type="ChEBI" id="CHEBI:15377"/>
        <dbReference type="ChEBI" id="CHEBI:15378"/>
        <dbReference type="ChEBI" id="CHEBI:15901"/>
        <dbReference type="EC" id="3.5.2.2"/>
    </reaction>
</comment>
<name>A0AAD9MGS2_PROWI</name>
<dbReference type="EMBL" id="JASFZW010000013">
    <property type="protein sequence ID" value="KAK2075752.1"/>
    <property type="molecule type" value="Genomic_DNA"/>
</dbReference>
<evidence type="ECO:0000256" key="5">
    <source>
        <dbReference type="ARBA" id="ARBA00036696"/>
    </source>
</evidence>
<dbReference type="SUPFAM" id="SSF51338">
    <property type="entry name" value="Composite domain of metallo-dependent hydrolases"/>
    <property type="match status" value="1"/>
</dbReference>
<comment type="similarity">
    <text evidence="2">Belongs to the metallo-dependent hydrolases superfamily. Hydantoinase/dihydropyrimidinase family.</text>
</comment>
<organism evidence="9 10">
    <name type="scientific">Prototheca wickerhamii</name>
    <dbReference type="NCBI Taxonomy" id="3111"/>
    <lineage>
        <taxon>Eukaryota</taxon>
        <taxon>Viridiplantae</taxon>
        <taxon>Chlorophyta</taxon>
        <taxon>core chlorophytes</taxon>
        <taxon>Trebouxiophyceae</taxon>
        <taxon>Chlorellales</taxon>
        <taxon>Chlorellaceae</taxon>
        <taxon>Prototheca</taxon>
    </lineage>
</organism>
<evidence type="ECO:0000256" key="7">
    <source>
        <dbReference type="PIRSR" id="PIRSR611778-50"/>
    </source>
</evidence>
<feature type="modified residue" description="N6-carboxylysine" evidence="7">
    <location>
        <position position="85"/>
    </location>
</feature>
<dbReference type="GO" id="GO:0004157">
    <property type="term" value="F:dihydropyrimidinase activity"/>
    <property type="evidence" value="ECO:0007669"/>
    <property type="project" value="UniProtKB-EC"/>
</dbReference>
<evidence type="ECO:0000313" key="9">
    <source>
        <dbReference type="EMBL" id="KAK2075752.1"/>
    </source>
</evidence>
<evidence type="ECO:0000259" key="8">
    <source>
        <dbReference type="Pfam" id="PF01979"/>
    </source>
</evidence>
<protein>
    <recommendedName>
        <fullName evidence="6">dihydropyrimidinase</fullName>
        <ecNumber evidence="6">3.5.2.2</ecNumber>
    </recommendedName>
</protein>
<evidence type="ECO:0000256" key="6">
    <source>
        <dbReference type="ARBA" id="ARBA00039113"/>
    </source>
</evidence>
<keyword evidence="3" id="KW-0479">Metal-binding</keyword>
<proteinExistence type="inferred from homology"/>
<dbReference type="SUPFAM" id="SSF51556">
    <property type="entry name" value="Metallo-dependent hydrolases"/>
    <property type="match status" value="1"/>
</dbReference>
<dbReference type="InterPro" id="IPR032466">
    <property type="entry name" value="Metal_Hydrolase"/>
</dbReference>
<dbReference type="PANTHER" id="PTHR11647:SF1">
    <property type="entry name" value="COLLAPSIN RESPONSE MEDIATOR PROTEIN"/>
    <property type="match status" value="1"/>
</dbReference>
<evidence type="ECO:0000256" key="4">
    <source>
        <dbReference type="ARBA" id="ARBA00022801"/>
    </source>
</evidence>
<comment type="cofactor">
    <cofactor evidence="1">
        <name>Zn(2+)</name>
        <dbReference type="ChEBI" id="CHEBI:29105"/>
    </cofactor>
</comment>
<dbReference type="Gene3D" id="3.20.20.140">
    <property type="entry name" value="Metal-dependent hydrolases"/>
    <property type="match status" value="1"/>
</dbReference>
<dbReference type="Proteomes" id="UP001255856">
    <property type="component" value="Unassembled WGS sequence"/>
</dbReference>
<dbReference type="EC" id="3.5.2.2" evidence="6"/>
<dbReference type="PANTHER" id="PTHR11647">
    <property type="entry name" value="HYDRANTOINASE/DIHYDROPYRIMIDINASE FAMILY MEMBER"/>
    <property type="match status" value="1"/>
</dbReference>
<reference evidence="9" key="1">
    <citation type="submission" date="2021-01" db="EMBL/GenBank/DDBJ databases">
        <authorList>
            <person name="Eckstrom K.M.E."/>
        </authorList>
    </citation>
    <scope>NUCLEOTIDE SEQUENCE</scope>
    <source>
        <strain evidence="9">UVCC 0001</strain>
    </source>
</reference>